<evidence type="ECO:0000313" key="1">
    <source>
        <dbReference type="EMBL" id="MFC4351756.1"/>
    </source>
</evidence>
<dbReference type="Gene3D" id="3.30.9.100">
    <property type="match status" value="1"/>
</dbReference>
<dbReference type="InterPro" id="IPR036188">
    <property type="entry name" value="FAD/NAD-bd_sf"/>
</dbReference>
<proteinExistence type="predicted"/>
<comment type="caution">
    <text evidence="1">The sequence shown here is derived from an EMBL/GenBank/DDBJ whole genome shotgun (WGS) entry which is preliminary data.</text>
</comment>
<dbReference type="EMBL" id="JBHSCW010000003">
    <property type="protein sequence ID" value="MFC4351756.1"/>
    <property type="molecule type" value="Genomic_DNA"/>
</dbReference>
<dbReference type="Pfam" id="PF04820">
    <property type="entry name" value="Trp_halogenase"/>
    <property type="match status" value="1"/>
</dbReference>
<accession>A0ABV8UKF8</accession>
<dbReference type="Proteomes" id="UP001595799">
    <property type="component" value="Unassembled WGS sequence"/>
</dbReference>
<evidence type="ECO:0000313" key="2">
    <source>
        <dbReference type="Proteomes" id="UP001595799"/>
    </source>
</evidence>
<dbReference type="InterPro" id="IPR050816">
    <property type="entry name" value="Flavin-dep_Halogenase_NPB"/>
</dbReference>
<reference evidence="2" key="1">
    <citation type="journal article" date="2019" name="Int. J. Syst. Evol. Microbiol.">
        <title>The Global Catalogue of Microorganisms (GCM) 10K type strain sequencing project: providing services to taxonomists for standard genome sequencing and annotation.</title>
        <authorList>
            <consortium name="The Broad Institute Genomics Platform"/>
            <consortium name="The Broad Institute Genome Sequencing Center for Infectious Disease"/>
            <person name="Wu L."/>
            <person name="Ma J."/>
        </authorList>
    </citation>
    <scope>NUCLEOTIDE SEQUENCE [LARGE SCALE GENOMIC DNA]</scope>
    <source>
        <strain evidence="2">CECT 8472</strain>
    </source>
</reference>
<sequence length="368" mass="40362">MKPDRIAVIGSGPAGAAACLTLAQLRRPVLWISPPDIPSERIGESLSPNARPLLKALGLETVIEGPEHRPSNALFSCWGSDHLSERSDALRLQGPGLVLDRPAFESQLRAAALATGLERWETNLESLQTDKGCWHLRLGNGREASADFVIDCSGRKAVAGRRLARQQQDDQLVAAYAFLDQQDPDIAPTAATMIEAVAEGWWYGSLLPQRDSQAPRMVVARFSDPDLQPRGLTRDRAAWNRLIGETLYIQRWLESAGFAIGEPPNLASAATAWLERASGHTEEAGWAAAGDAAAAFDPLSSHGLTTALWSGQQAAIAADSALKGDRQPLAEYTRTIARGVERFRQERKQVYAGEIRFRDRPFWRRRTE</sequence>
<dbReference type="RefSeq" id="WP_382422080.1">
    <property type="nucleotide sequence ID" value="NZ_JBHSCW010000003.1"/>
</dbReference>
<dbReference type="InterPro" id="IPR006905">
    <property type="entry name" value="Flavin_halogenase"/>
</dbReference>
<gene>
    <name evidence="1" type="primary">goxB</name>
    <name evidence="1" type="ORF">ACFOW6_09405</name>
</gene>
<keyword evidence="2" id="KW-1185">Reference proteome</keyword>
<dbReference type="PANTHER" id="PTHR43747">
    <property type="entry name" value="FAD-BINDING PROTEIN"/>
    <property type="match status" value="1"/>
</dbReference>
<dbReference type="PROSITE" id="PS51257">
    <property type="entry name" value="PROKAR_LIPOPROTEIN"/>
    <property type="match status" value="1"/>
</dbReference>
<dbReference type="Gene3D" id="3.50.50.60">
    <property type="entry name" value="FAD/NAD(P)-binding domain"/>
    <property type="match status" value="1"/>
</dbReference>
<dbReference type="PRINTS" id="PR00420">
    <property type="entry name" value="RNGMNOXGNASE"/>
</dbReference>
<name>A0ABV8UKF8_9PROT</name>
<dbReference type="SUPFAM" id="SSF51905">
    <property type="entry name" value="FAD/NAD(P)-binding domain"/>
    <property type="match status" value="1"/>
</dbReference>
<protein>
    <submittedName>
        <fullName evidence="1">Glycine oxidase maturase GoxB</fullName>
    </submittedName>
</protein>
<organism evidence="1 2">
    <name type="scientific">Fodinicurvata halophila</name>
    <dbReference type="NCBI Taxonomy" id="1419723"/>
    <lineage>
        <taxon>Bacteria</taxon>
        <taxon>Pseudomonadati</taxon>
        <taxon>Pseudomonadota</taxon>
        <taxon>Alphaproteobacteria</taxon>
        <taxon>Rhodospirillales</taxon>
        <taxon>Rhodovibrionaceae</taxon>
        <taxon>Fodinicurvata</taxon>
    </lineage>
</organism>
<dbReference type="NCBIfam" id="NF038174">
    <property type="entry name" value="maturase_GoxB"/>
    <property type="match status" value="1"/>
</dbReference>
<dbReference type="PANTHER" id="PTHR43747:SF1">
    <property type="entry name" value="SLR1998 PROTEIN"/>
    <property type="match status" value="1"/>
</dbReference>